<reference evidence="3" key="2">
    <citation type="submission" date="2025-08" db="UniProtKB">
        <authorList>
            <consortium name="RefSeq"/>
        </authorList>
    </citation>
    <scope>IDENTIFICATION</scope>
    <source>
        <tissue evidence="3">Whole sample</tissue>
    </source>
</reference>
<dbReference type="RefSeq" id="XP_022319646.1">
    <property type="nucleotide sequence ID" value="XM_022463938.1"/>
</dbReference>
<dbReference type="InterPro" id="IPR002347">
    <property type="entry name" value="SDR_fam"/>
</dbReference>
<evidence type="ECO:0000313" key="2">
    <source>
        <dbReference type="Proteomes" id="UP000694844"/>
    </source>
</evidence>
<dbReference type="Pfam" id="PF00106">
    <property type="entry name" value="adh_short"/>
    <property type="match status" value="1"/>
</dbReference>
<dbReference type="CDD" id="cd05327">
    <property type="entry name" value="retinol-DH_like_SDR_c_like"/>
    <property type="match status" value="1"/>
</dbReference>
<protein>
    <submittedName>
        <fullName evidence="3">Dehydrogenase/reductase SDR family member on chromosome X-like</fullName>
    </submittedName>
</protein>
<dbReference type="InterPro" id="IPR036291">
    <property type="entry name" value="NAD(P)-bd_dom_sf"/>
</dbReference>
<dbReference type="Gene3D" id="3.40.50.720">
    <property type="entry name" value="NAD(P)-binding Rossmann-like Domain"/>
    <property type="match status" value="1"/>
</dbReference>
<dbReference type="OrthoDB" id="191139at2759"/>
<gene>
    <name evidence="3" type="primary">LOC111122283</name>
</gene>
<evidence type="ECO:0000313" key="3">
    <source>
        <dbReference type="RefSeq" id="XP_022319646.1"/>
    </source>
</evidence>
<dbReference type="AlphaFoldDB" id="A0A8B8CYS2"/>
<reference evidence="2" key="1">
    <citation type="submission" date="2024-06" db="UniProtKB">
        <authorList>
            <consortium name="RefSeq"/>
        </authorList>
    </citation>
    <scope>NUCLEOTIDE SEQUENCE [LARGE SCALE GENOMIC DNA]</scope>
</reference>
<organism evidence="2 3">
    <name type="scientific">Crassostrea virginica</name>
    <name type="common">Eastern oyster</name>
    <dbReference type="NCBI Taxonomy" id="6565"/>
    <lineage>
        <taxon>Eukaryota</taxon>
        <taxon>Metazoa</taxon>
        <taxon>Spiralia</taxon>
        <taxon>Lophotrochozoa</taxon>
        <taxon>Mollusca</taxon>
        <taxon>Bivalvia</taxon>
        <taxon>Autobranchia</taxon>
        <taxon>Pteriomorphia</taxon>
        <taxon>Ostreida</taxon>
        <taxon>Ostreoidea</taxon>
        <taxon>Ostreidae</taxon>
        <taxon>Crassostrea</taxon>
    </lineage>
</organism>
<dbReference type="GO" id="GO:0016491">
    <property type="term" value="F:oxidoreductase activity"/>
    <property type="evidence" value="ECO:0007669"/>
    <property type="project" value="UniProtKB-KW"/>
</dbReference>
<dbReference type="PANTHER" id="PTHR43157">
    <property type="entry name" value="PHOSPHATIDYLINOSITOL-GLYCAN BIOSYNTHESIS CLASS F PROTEIN-RELATED"/>
    <property type="match status" value="1"/>
</dbReference>
<proteinExistence type="predicted"/>
<dbReference type="PRINTS" id="PR00081">
    <property type="entry name" value="GDHRDH"/>
</dbReference>
<name>A0A8B8CYS2_CRAVI</name>
<dbReference type="Proteomes" id="UP000694844">
    <property type="component" value="Chromosome 1"/>
</dbReference>
<keyword evidence="2" id="KW-1185">Reference proteome</keyword>
<dbReference type="GeneID" id="111122283"/>
<dbReference type="PANTHER" id="PTHR43157:SF31">
    <property type="entry name" value="PHOSPHATIDYLINOSITOL-GLYCAN BIOSYNTHESIS CLASS F PROTEIN"/>
    <property type="match status" value="1"/>
</dbReference>
<dbReference type="SUPFAM" id="SSF51735">
    <property type="entry name" value="NAD(P)-binding Rossmann-fold domains"/>
    <property type="match status" value="1"/>
</dbReference>
<sequence>MALPIQGLLRYVWSAVKIYVLGFIALLRQIFQKHEVPELHLHTGKIAVVTGGTCGIGFHVSLRLVAKNVHVVMAGHDIQKGKEAITKIREIYPNAKVDYLHLDLASFTSIQNFVENIKARCSKIHILVNNAAIMLAPYKETEDDFESHFQVNYLGHLYLTQSLLEMLRASGTEEFYTRIINVSSIVHNIGSLDLQNFGKKCTHWLEYSPHAAYANSKLDIVLASWHLSEQLRREASPVTVNAVHPGVVNSSLYKHVHPAIKWLMDLLAKYTYKTPSAGADSILYLALSPSVERETGGYYDNCRKLKTCQLSYSDSVIEQMYILSTDMIQARVN</sequence>
<keyword evidence="1" id="KW-0560">Oxidoreductase</keyword>
<dbReference type="KEGG" id="cvn:111122283"/>
<accession>A0A8B8CYS2</accession>
<evidence type="ECO:0000256" key="1">
    <source>
        <dbReference type="ARBA" id="ARBA00023002"/>
    </source>
</evidence>